<gene>
    <name evidence="2" type="ORF">KACC15558_17050</name>
</gene>
<dbReference type="Proteomes" id="UP001498935">
    <property type="component" value="Unassembled WGS sequence"/>
</dbReference>
<name>A0ABP9TZ88_9MICO</name>
<evidence type="ECO:0008006" key="4">
    <source>
        <dbReference type="Google" id="ProtNLM"/>
    </source>
</evidence>
<reference evidence="2 3" key="1">
    <citation type="submission" date="2024-02" db="EMBL/GenBank/DDBJ databases">
        <title>Characterization of antibiotic resistant novel bacterial strains and their environmental applications.</title>
        <authorList>
            <person name="Manzoor S."/>
            <person name="Abbas S."/>
            <person name="Arshad M."/>
            <person name="Li W.J."/>
            <person name="Ahmed I."/>
        </authorList>
    </citation>
    <scope>NUCLEOTIDE SEQUENCE [LARGE SCALE GENOMIC DNA]</scope>
    <source>
        <strain evidence="2 3">KACC 15558</strain>
    </source>
</reference>
<feature type="transmembrane region" description="Helical" evidence="1">
    <location>
        <begin position="12"/>
        <end position="30"/>
    </location>
</feature>
<evidence type="ECO:0000256" key="1">
    <source>
        <dbReference type="SAM" id="Phobius"/>
    </source>
</evidence>
<keyword evidence="1" id="KW-0472">Membrane</keyword>
<dbReference type="RefSeq" id="WP_342037958.1">
    <property type="nucleotide sequence ID" value="NZ_BAABBK010000005.1"/>
</dbReference>
<organism evidence="2 3">
    <name type="scientific">Brevibacterium ammoniilyticum</name>
    <dbReference type="NCBI Taxonomy" id="1046555"/>
    <lineage>
        <taxon>Bacteria</taxon>
        <taxon>Bacillati</taxon>
        <taxon>Actinomycetota</taxon>
        <taxon>Actinomycetes</taxon>
        <taxon>Micrococcales</taxon>
        <taxon>Brevibacteriaceae</taxon>
        <taxon>Brevibacterium</taxon>
    </lineage>
</organism>
<accession>A0ABP9TZ88</accession>
<comment type="caution">
    <text evidence="2">The sequence shown here is derived from an EMBL/GenBank/DDBJ whole genome shotgun (WGS) entry which is preliminary data.</text>
</comment>
<sequence>MSAKERDTTASASIWYFLGAVFVFVLPNQLFADLDWWVRMLFIAVGVAMIVAGFVQLRREMLRPRASASSEADGDPPTA</sequence>
<keyword evidence="1" id="KW-0812">Transmembrane</keyword>
<proteinExistence type="predicted"/>
<keyword evidence="1" id="KW-1133">Transmembrane helix</keyword>
<protein>
    <recommendedName>
        <fullName evidence="4">DUF4175 domain-containing protein</fullName>
    </recommendedName>
</protein>
<keyword evidence="3" id="KW-1185">Reference proteome</keyword>
<feature type="transmembrane region" description="Helical" evidence="1">
    <location>
        <begin position="36"/>
        <end position="55"/>
    </location>
</feature>
<evidence type="ECO:0000313" key="3">
    <source>
        <dbReference type="Proteomes" id="UP001498935"/>
    </source>
</evidence>
<dbReference type="EMBL" id="BAABNP010000006">
    <property type="protein sequence ID" value="GAA5340665.1"/>
    <property type="molecule type" value="Genomic_DNA"/>
</dbReference>
<evidence type="ECO:0000313" key="2">
    <source>
        <dbReference type="EMBL" id="GAA5340665.1"/>
    </source>
</evidence>